<reference evidence="1" key="1">
    <citation type="journal article" date="2015" name="Nature">
        <title>Complex archaea that bridge the gap between prokaryotes and eukaryotes.</title>
        <authorList>
            <person name="Spang A."/>
            <person name="Saw J.H."/>
            <person name="Jorgensen S.L."/>
            <person name="Zaremba-Niedzwiedzka K."/>
            <person name="Martijn J."/>
            <person name="Lind A.E."/>
            <person name="van Eijk R."/>
            <person name="Schleper C."/>
            <person name="Guy L."/>
            <person name="Ettema T.J."/>
        </authorList>
    </citation>
    <scope>NUCLEOTIDE SEQUENCE</scope>
</reference>
<proteinExistence type="predicted"/>
<evidence type="ECO:0000313" key="1">
    <source>
        <dbReference type="EMBL" id="KKL79727.1"/>
    </source>
</evidence>
<organism evidence="1">
    <name type="scientific">marine sediment metagenome</name>
    <dbReference type="NCBI Taxonomy" id="412755"/>
    <lineage>
        <taxon>unclassified sequences</taxon>
        <taxon>metagenomes</taxon>
        <taxon>ecological metagenomes</taxon>
    </lineage>
</organism>
<dbReference type="EMBL" id="LAZR01023081">
    <property type="protein sequence ID" value="KKL79727.1"/>
    <property type="molecule type" value="Genomic_DNA"/>
</dbReference>
<gene>
    <name evidence="1" type="ORF">LCGC14_2011940</name>
</gene>
<sequence length="81" mass="9433">METQRLRNQYMECLTDASYEEVQLKVAEMTQEKAQEVHKLIDPNWKTVCYLSGRGGIDRAKWTSLVRKMGLIEKKAKGEEI</sequence>
<protein>
    <submittedName>
        <fullName evidence="1">Uncharacterized protein</fullName>
    </submittedName>
</protein>
<dbReference type="AlphaFoldDB" id="A0A0F9HX95"/>
<comment type="caution">
    <text evidence="1">The sequence shown here is derived from an EMBL/GenBank/DDBJ whole genome shotgun (WGS) entry which is preliminary data.</text>
</comment>
<accession>A0A0F9HX95</accession>
<name>A0A0F9HX95_9ZZZZ</name>